<dbReference type="PANTHER" id="PTHR43435:SF4">
    <property type="entry name" value="FGGY CARBOHYDRATE KINASE DOMAIN-CONTAINING PROTEIN"/>
    <property type="match status" value="1"/>
</dbReference>
<dbReference type="Gene3D" id="3.30.420.40">
    <property type="match status" value="1"/>
</dbReference>
<feature type="domain" description="Carbohydrate kinase FGGY N-terminal" evidence="5">
    <location>
        <begin position="9"/>
        <end position="267"/>
    </location>
</feature>
<dbReference type="InterPro" id="IPR018485">
    <property type="entry name" value="FGGY_C"/>
</dbReference>
<dbReference type="KEGG" id="tpal:117645343"/>
<accession>A0A6P8Z412</accession>
<dbReference type="NCBIfam" id="TIGR01315">
    <property type="entry name" value="5C_CHO_kinase"/>
    <property type="match status" value="1"/>
</dbReference>
<dbReference type="FunFam" id="3.30.420.40:FF:000101">
    <property type="entry name" value="FGGY carbohydrate kinase domain-containing protein"/>
    <property type="match status" value="1"/>
</dbReference>
<dbReference type="GO" id="GO:0019150">
    <property type="term" value="F:D-ribulokinase activity"/>
    <property type="evidence" value="ECO:0007669"/>
    <property type="project" value="TreeGrafter"/>
</dbReference>
<comment type="similarity">
    <text evidence="1">Belongs to the FGGY kinase family.</text>
</comment>
<dbReference type="AlphaFoldDB" id="A0A6P8Z412"/>
<dbReference type="InParanoid" id="A0A6P8Z412"/>
<evidence type="ECO:0000256" key="4">
    <source>
        <dbReference type="ARBA" id="ARBA00074355"/>
    </source>
</evidence>
<dbReference type="GO" id="GO:0019321">
    <property type="term" value="P:pentose metabolic process"/>
    <property type="evidence" value="ECO:0007669"/>
    <property type="project" value="TreeGrafter"/>
</dbReference>
<keyword evidence="2" id="KW-0808">Transferase</keyword>
<dbReference type="Gene3D" id="1.20.58.2240">
    <property type="match status" value="1"/>
</dbReference>
<dbReference type="OrthoDB" id="203824at2759"/>
<evidence type="ECO:0000313" key="7">
    <source>
        <dbReference type="Proteomes" id="UP000515158"/>
    </source>
</evidence>
<evidence type="ECO:0000259" key="5">
    <source>
        <dbReference type="Pfam" id="PF00370"/>
    </source>
</evidence>
<evidence type="ECO:0000259" key="6">
    <source>
        <dbReference type="Pfam" id="PF02782"/>
    </source>
</evidence>
<dbReference type="FunCoup" id="A0A6P8Z412">
    <property type="interactions" value="244"/>
</dbReference>
<dbReference type="GeneID" id="117645343"/>
<dbReference type="InterPro" id="IPR018484">
    <property type="entry name" value="FGGY_N"/>
</dbReference>
<evidence type="ECO:0000313" key="8">
    <source>
        <dbReference type="RefSeq" id="XP_034241342.1"/>
    </source>
</evidence>
<dbReference type="SUPFAM" id="SSF53067">
    <property type="entry name" value="Actin-like ATPase domain"/>
    <property type="match status" value="2"/>
</dbReference>
<feature type="domain" description="Carbohydrate kinase FGGY C-terminal" evidence="6">
    <location>
        <begin position="285"/>
        <end position="496"/>
    </location>
</feature>
<organism evidence="8">
    <name type="scientific">Thrips palmi</name>
    <name type="common">Melon thrips</name>
    <dbReference type="NCBI Taxonomy" id="161013"/>
    <lineage>
        <taxon>Eukaryota</taxon>
        <taxon>Metazoa</taxon>
        <taxon>Ecdysozoa</taxon>
        <taxon>Arthropoda</taxon>
        <taxon>Hexapoda</taxon>
        <taxon>Insecta</taxon>
        <taxon>Pterygota</taxon>
        <taxon>Neoptera</taxon>
        <taxon>Paraneoptera</taxon>
        <taxon>Thysanoptera</taxon>
        <taxon>Terebrantia</taxon>
        <taxon>Thripoidea</taxon>
        <taxon>Thripidae</taxon>
        <taxon>Thrips</taxon>
    </lineage>
</organism>
<evidence type="ECO:0000256" key="2">
    <source>
        <dbReference type="ARBA" id="ARBA00022679"/>
    </source>
</evidence>
<dbReference type="Pfam" id="PF00370">
    <property type="entry name" value="FGGY_N"/>
    <property type="match status" value="1"/>
</dbReference>
<dbReference type="GO" id="GO:0005737">
    <property type="term" value="C:cytoplasm"/>
    <property type="evidence" value="ECO:0007669"/>
    <property type="project" value="TreeGrafter"/>
</dbReference>
<evidence type="ECO:0000256" key="1">
    <source>
        <dbReference type="ARBA" id="ARBA00009156"/>
    </source>
</evidence>
<dbReference type="InterPro" id="IPR006003">
    <property type="entry name" value="FGGY_RbtK-like"/>
</dbReference>
<dbReference type="CDD" id="cd07782">
    <property type="entry name" value="ASKHA_NBD_FGGY_D-RBK"/>
    <property type="match status" value="1"/>
</dbReference>
<keyword evidence="3 8" id="KW-0418">Kinase</keyword>
<dbReference type="PANTHER" id="PTHR43435">
    <property type="entry name" value="RIBULOKINASE"/>
    <property type="match status" value="1"/>
</dbReference>
<dbReference type="InterPro" id="IPR000577">
    <property type="entry name" value="Carb_kinase_FGGY"/>
</dbReference>
<protein>
    <recommendedName>
        <fullName evidence="4">FGGY carbohydrate kinase domain-containing protein</fullName>
    </recommendedName>
</protein>
<sequence length="551" mass="59822">MQAMQDTLVVGVDVGTGSARAALVSASTGLVHKVAVRPTRTWTPRPEYFQQSGDDIWAAVCATVQEVTQGIPVDTIKGIGFDATCSLVVLDENHLPVTVSPQGETEQNIILWMDHRANAEAAFINSTNSEVLKYVGGSISPEMQTPKLLWLKKNLPKTWEKAHHFMDLPDFLTWKASGSHSRSLCSLVCKWTYLANEKSKEGWNAAYFKSIGLEDLLKNNAAKIGQEVLDPGTPVGSGLTENAAKELGLKPGTKVATSIIDAHAGGVGLMGCNAENISKDFSSKLALICGTSTCHMALSREIHFVDGLWGPYWSAMVPNLWLTEGGQTCTGHLVDHIINTHPAFPAAKEKLAPKEHIQQYLNRILQEMADKNGVASASFLTKNLHMWPDFHGNRSPLADPSLLGMLSGLSLAKDEESLALLYLSTLQALAYGTKQIMNALYEKGITNIESVLLCGGLSRNPMFVQVHADVLGLPVLCAKEPESVLLGSAMLAAYAAGVYFTVGEAMISMGGSADVVTPNKQVVESRFHDKKFKIFLKMVQHQREYKSIMDS</sequence>
<gene>
    <name evidence="8" type="primary">LOC117645343</name>
</gene>
<dbReference type="Proteomes" id="UP000515158">
    <property type="component" value="Unplaced"/>
</dbReference>
<dbReference type="Pfam" id="PF02782">
    <property type="entry name" value="FGGY_C"/>
    <property type="match status" value="1"/>
</dbReference>
<dbReference type="RefSeq" id="XP_034241342.1">
    <property type="nucleotide sequence ID" value="XM_034385451.1"/>
</dbReference>
<proteinExistence type="inferred from homology"/>
<dbReference type="PIRSF" id="PIRSF000538">
    <property type="entry name" value="GlpK"/>
    <property type="match status" value="1"/>
</dbReference>
<dbReference type="InterPro" id="IPR043129">
    <property type="entry name" value="ATPase_NBD"/>
</dbReference>
<reference evidence="8" key="1">
    <citation type="submission" date="2025-08" db="UniProtKB">
        <authorList>
            <consortium name="RefSeq"/>
        </authorList>
    </citation>
    <scope>IDENTIFICATION</scope>
    <source>
        <tissue evidence="8">Total insect</tissue>
    </source>
</reference>
<keyword evidence="7" id="KW-1185">Reference proteome</keyword>
<evidence type="ECO:0000256" key="3">
    <source>
        <dbReference type="ARBA" id="ARBA00022777"/>
    </source>
</evidence>
<name>A0A6P8Z412_THRPL</name>